<feature type="region of interest" description="Disordered" evidence="8">
    <location>
        <begin position="171"/>
        <end position="197"/>
    </location>
</feature>
<feature type="domain" description="Calmodulin-binding" evidence="10">
    <location>
        <begin position="713"/>
        <end position="789"/>
    </location>
</feature>
<evidence type="ECO:0000313" key="11">
    <source>
        <dbReference type="Proteomes" id="UP000887566"/>
    </source>
</evidence>
<dbReference type="AlphaFoldDB" id="A0A914WIB6"/>
<dbReference type="GO" id="GO:0016286">
    <property type="term" value="F:small conductance calcium-activated potassium channel activity"/>
    <property type="evidence" value="ECO:0007669"/>
    <property type="project" value="InterPro"/>
</dbReference>
<feature type="compositionally biased region" description="Low complexity" evidence="8">
    <location>
        <begin position="103"/>
        <end position="119"/>
    </location>
</feature>
<feature type="region of interest" description="Disordered" evidence="8">
    <location>
        <begin position="1"/>
        <end position="37"/>
    </location>
</feature>
<evidence type="ECO:0000256" key="1">
    <source>
        <dbReference type="ARBA" id="ARBA00004141"/>
    </source>
</evidence>
<feature type="transmembrane region" description="Helical" evidence="9">
    <location>
        <begin position="645"/>
        <end position="663"/>
    </location>
</feature>
<keyword evidence="11" id="KW-1185">Reference proteome</keyword>
<dbReference type="SMART" id="SM01053">
    <property type="entry name" value="CaMBD"/>
    <property type="match status" value="1"/>
</dbReference>
<dbReference type="InterPro" id="IPR004178">
    <property type="entry name" value="CaM-bd_dom"/>
</dbReference>
<feature type="transmembrane region" description="Helical" evidence="9">
    <location>
        <begin position="600"/>
        <end position="624"/>
    </location>
</feature>
<dbReference type="SUPFAM" id="SSF81327">
    <property type="entry name" value="Small-conductance potassium channel"/>
    <property type="match status" value="1"/>
</dbReference>
<dbReference type="InterPro" id="IPR036122">
    <property type="entry name" value="CaM-bd_dom_sf"/>
</dbReference>
<evidence type="ECO:0000256" key="5">
    <source>
        <dbReference type="ARBA" id="ARBA00023065"/>
    </source>
</evidence>
<evidence type="ECO:0000256" key="2">
    <source>
        <dbReference type="ARBA" id="ARBA00022448"/>
    </source>
</evidence>
<dbReference type="Pfam" id="PF02888">
    <property type="entry name" value="CaMBD"/>
    <property type="match status" value="1"/>
</dbReference>
<keyword evidence="6 9" id="KW-0472">Membrane</keyword>
<evidence type="ECO:0000313" key="12">
    <source>
        <dbReference type="WBParaSite" id="PSAMB.scaffold432size51461.g5700.t1"/>
    </source>
</evidence>
<keyword evidence="7" id="KW-0407">Ion channel</keyword>
<evidence type="ECO:0000256" key="6">
    <source>
        <dbReference type="ARBA" id="ARBA00023136"/>
    </source>
</evidence>
<dbReference type="InterPro" id="IPR015449">
    <property type="entry name" value="K_chnl_Ca-activ_SK"/>
</dbReference>
<name>A0A914WIB6_9BILA</name>
<dbReference type="GO" id="GO:0016020">
    <property type="term" value="C:membrane"/>
    <property type="evidence" value="ECO:0007669"/>
    <property type="project" value="UniProtKB-SubCell"/>
</dbReference>
<dbReference type="SUPFAM" id="SSF81324">
    <property type="entry name" value="Voltage-gated potassium channels"/>
    <property type="match status" value="1"/>
</dbReference>
<dbReference type="Proteomes" id="UP000887566">
    <property type="component" value="Unplaced"/>
</dbReference>
<feature type="region of interest" description="Disordered" evidence="8">
    <location>
        <begin position="280"/>
        <end position="301"/>
    </location>
</feature>
<dbReference type="Pfam" id="PF03530">
    <property type="entry name" value="SK_channel"/>
    <property type="match status" value="1"/>
</dbReference>
<dbReference type="InterPro" id="IPR013099">
    <property type="entry name" value="K_chnl_dom"/>
</dbReference>
<dbReference type="PANTHER" id="PTHR10153">
    <property type="entry name" value="SMALL CONDUCTANCE CALCIUM-ACTIVATED POTASSIUM CHANNEL"/>
    <property type="match status" value="1"/>
</dbReference>
<dbReference type="PRINTS" id="PR01451">
    <property type="entry name" value="SKCHANNEL"/>
</dbReference>
<feature type="transmembrane region" description="Helical" evidence="9">
    <location>
        <begin position="463"/>
        <end position="485"/>
    </location>
</feature>
<evidence type="ECO:0000256" key="4">
    <source>
        <dbReference type="ARBA" id="ARBA00022989"/>
    </source>
</evidence>
<sequence>MANPASNATAIRIATDERRPLLQNYNNNNDQNHQRKTSLQAAQYPVLLVTAAERRTPNTTVIWSAGQVSPDSPPSVYYYPKSEIGSKPAAAVEIREGENELRSGSTPAPTPTTSDAAADSPLLCVTTSSGRLSSANAAGSSGAGSARGRFERRRLGAPAAYHHSFDAASIAEASGRTRRRSGSSGGDGGDADVNDSYRHNHCRHQRASPVTVTLSTSCGHLGEHATSAVRTRRPGGHHHASGGSYRDCSRTRCCFYPPGTSVVGGGTVYGGRNSGSSFRGGTCGTIRSSPRRQHSADSASGEIGQISVNWMRLNGAIQPFKTLLSSTVSSAATPATANNASQRRKVFQSQTDSLRHSDCFDTKLSVDTHASSVLNADVVSLRKSQVSLLVVGGDEVAAVVPSPQTATAPGGGGRLFQRHQLYEARRVTSDFALFAALLGIALMIIENELSAAKFYEKSSWQSYLLKAFILLSTLTLLVLVAKFHLHEIQLFMSDNSAEDWRIAVTWNRVMKISLELIICSICPLPVNVHFSWTTVHADGETVTTTDVPIDVMLSIPMFLRMYWICRVMLLHSKLFTDASSRSIGALNRVNFNARFVLKTLMTLCPGTVLMVFTASLWVIAAWILRLCERYHTGDPINIQAQKHQNYLNSLWMIAITFLSVGYGDIVPNTYCGRGMAVITGILGTGTSSMVVAVIARKLELTRAEKHVHNFMMDTQLTKKLKHSAANVLRETWLIYKYRRLDTKIDPSRIRLHQRKFLMAIYQLRKVKRDQRKLAENSATLGDVAKTASNTYELIHDIHSWQEGLSLRMTALENQMSDIQRELGSLSEFLRRRDSSVIEEEHTSLTTPVENLRRRRPIMDFT</sequence>
<evidence type="ECO:0000256" key="7">
    <source>
        <dbReference type="ARBA" id="ARBA00023303"/>
    </source>
</evidence>
<dbReference type="FunFam" id="1.10.287.70:FF:000183">
    <property type="entry name" value="KCNN (Potassium K ChaNNel, calcium activated)-Like"/>
    <property type="match status" value="1"/>
</dbReference>
<proteinExistence type="predicted"/>
<organism evidence="11 12">
    <name type="scientific">Plectus sambesii</name>
    <dbReference type="NCBI Taxonomy" id="2011161"/>
    <lineage>
        <taxon>Eukaryota</taxon>
        <taxon>Metazoa</taxon>
        <taxon>Ecdysozoa</taxon>
        <taxon>Nematoda</taxon>
        <taxon>Chromadorea</taxon>
        <taxon>Plectida</taxon>
        <taxon>Plectina</taxon>
        <taxon>Plectoidea</taxon>
        <taxon>Plectidae</taxon>
        <taxon>Plectus</taxon>
    </lineage>
</organism>
<comment type="subcellular location">
    <subcellularLocation>
        <location evidence="1">Membrane</location>
        <topology evidence="1">Multi-pass membrane protein</topology>
    </subcellularLocation>
</comment>
<keyword evidence="2" id="KW-0813">Transport</keyword>
<evidence type="ECO:0000256" key="9">
    <source>
        <dbReference type="SAM" id="Phobius"/>
    </source>
</evidence>
<evidence type="ECO:0000256" key="3">
    <source>
        <dbReference type="ARBA" id="ARBA00022692"/>
    </source>
</evidence>
<keyword evidence="3 9" id="KW-0812">Transmembrane</keyword>
<dbReference type="Pfam" id="PF07885">
    <property type="entry name" value="Ion_trans_2"/>
    <property type="match status" value="1"/>
</dbReference>
<dbReference type="GO" id="GO:0005516">
    <property type="term" value="F:calmodulin binding"/>
    <property type="evidence" value="ECO:0007669"/>
    <property type="project" value="InterPro"/>
</dbReference>
<reference evidence="12" key="1">
    <citation type="submission" date="2022-11" db="UniProtKB">
        <authorList>
            <consortium name="WormBaseParasite"/>
        </authorList>
    </citation>
    <scope>IDENTIFICATION</scope>
</reference>
<evidence type="ECO:0000256" key="8">
    <source>
        <dbReference type="SAM" id="MobiDB-lite"/>
    </source>
</evidence>
<dbReference type="FunFam" id="1.10.287.70:FF:000174">
    <property type="entry name" value="KCNN (Potassium K ChaNNel, calcium activated)-Like"/>
    <property type="match status" value="1"/>
</dbReference>
<dbReference type="Gene3D" id="1.10.287.70">
    <property type="match status" value="2"/>
</dbReference>
<evidence type="ECO:0000259" key="10">
    <source>
        <dbReference type="SMART" id="SM01053"/>
    </source>
</evidence>
<keyword evidence="4 9" id="KW-1133">Transmembrane helix</keyword>
<feature type="region of interest" description="Disordered" evidence="8">
    <location>
        <begin position="94"/>
        <end position="119"/>
    </location>
</feature>
<dbReference type="WBParaSite" id="PSAMB.scaffold432size51461.g5700.t1">
    <property type="protein sequence ID" value="PSAMB.scaffold432size51461.g5700.t1"/>
    <property type="gene ID" value="PSAMB.scaffold432size51461.g5700"/>
</dbReference>
<accession>A0A914WIB6</accession>
<protein>
    <submittedName>
        <fullName evidence="12">Calmodulin-binding domain-containing protein</fullName>
    </submittedName>
</protein>
<feature type="transmembrane region" description="Helical" evidence="9">
    <location>
        <begin position="431"/>
        <end position="451"/>
    </location>
</feature>
<keyword evidence="5" id="KW-0406">Ion transport</keyword>
<feature type="transmembrane region" description="Helical" evidence="9">
    <location>
        <begin position="675"/>
        <end position="695"/>
    </location>
</feature>